<reference evidence="1 2" key="1">
    <citation type="journal article" date="2019" name="Sci. Rep.">
        <title>Orb-weaving spider Araneus ventricosus genome elucidates the spidroin gene catalogue.</title>
        <authorList>
            <person name="Kono N."/>
            <person name="Nakamura H."/>
            <person name="Ohtoshi R."/>
            <person name="Moran D.A.P."/>
            <person name="Shinohara A."/>
            <person name="Yoshida Y."/>
            <person name="Fujiwara M."/>
            <person name="Mori M."/>
            <person name="Tomita M."/>
            <person name="Arakawa K."/>
        </authorList>
    </citation>
    <scope>NUCLEOTIDE SEQUENCE [LARGE SCALE GENOMIC DNA]</scope>
</reference>
<sequence length="82" mass="9372">MRHLSCNFAPHQRDGVRPLLMIYRAAGPMYGGSLMESGFEPGTRRPEVETLPLDHHVPEREQLKRAFQRITAALLCFPAHNF</sequence>
<evidence type="ECO:0000313" key="2">
    <source>
        <dbReference type="Proteomes" id="UP000499080"/>
    </source>
</evidence>
<dbReference type="EMBL" id="BGPR01242918">
    <property type="protein sequence ID" value="GBM15965.1"/>
    <property type="molecule type" value="Genomic_DNA"/>
</dbReference>
<name>A0A4Y2DK33_ARAVE</name>
<keyword evidence="2" id="KW-1185">Reference proteome</keyword>
<dbReference type="AlphaFoldDB" id="A0A4Y2DK33"/>
<comment type="caution">
    <text evidence="1">The sequence shown here is derived from an EMBL/GenBank/DDBJ whole genome shotgun (WGS) entry which is preliminary data.</text>
</comment>
<dbReference type="Proteomes" id="UP000499080">
    <property type="component" value="Unassembled WGS sequence"/>
</dbReference>
<evidence type="ECO:0000313" key="1">
    <source>
        <dbReference type="EMBL" id="GBM15965.1"/>
    </source>
</evidence>
<organism evidence="1 2">
    <name type="scientific">Araneus ventricosus</name>
    <name type="common">Orbweaver spider</name>
    <name type="synonym">Epeira ventricosa</name>
    <dbReference type="NCBI Taxonomy" id="182803"/>
    <lineage>
        <taxon>Eukaryota</taxon>
        <taxon>Metazoa</taxon>
        <taxon>Ecdysozoa</taxon>
        <taxon>Arthropoda</taxon>
        <taxon>Chelicerata</taxon>
        <taxon>Arachnida</taxon>
        <taxon>Araneae</taxon>
        <taxon>Araneomorphae</taxon>
        <taxon>Entelegynae</taxon>
        <taxon>Araneoidea</taxon>
        <taxon>Araneidae</taxon>
        <taxon>Araneus</taxon>
    </lineage>
</organism>
<gene>
    <name evidence="1" type="ORF">AVEN_200228_1</name>
</gene>
<protein>
    <submittedName>
        <fullName evidence="1">Uncharacterized protein</fullName>
    </submittedName>
</protein>
<accession>A0A4Y2DK33</accession>
<proteinExistence type="predicted"/>